<proteinExistence type="predicted"/>
<dbReference type="Proteomes" id="UP000584706">
    <property type="component" value="Unassembled WGS sequence"/>
</dbReference>
<organism evidence="1 2">
    <name type="scientific">Methanococcus maripaludis</name>
    <name type="common">Methanococcus deltae</name>
    <dbReference type="NCBI Taxonomy" id="39152"/>
    <lineage>
        <taxon>Archaea</taxon>
        <taxon>Methanobacteriati</taxon>
        <taxon>Methanobacteriota</taxon>
        <taxon>Methanomada group</taxon>
        <taxon>Methanococci</taxon>
        <taxon>Methanococcales</taxon>
        <taxon>Methanococcaceae</taxon>
        <taxon>Methanococcus</taxon>
    </lineage>
</organism>
<reference evidence="1 2" key="1">
    <citation type="submission" date="2020-08" db="EMBL/GenBank/DDBJ databases">
        <title>Genomic Encyclopedia of Type Strains, Phase IV (KMG-V): Genome sequencing to study the core and pangenomes of soil and plant-associated prokaryotes.</title>
        <authorList>
            <person name="Whitman W."/>
        </authorList>
    </citation>
    <scope>NUCLEOTIDE SEQUENCE [LARGE SCALE GENOMIC DNA]</scope>
    <source>
        <strain evidence="1 2">DSM 7078</strain>
    </source>
</reference>
<evidence type="ECO:0000313" key="1">
    <source>
        <dbReference type="EMBL" id="MBB6067862.1"/>
    </source>
</evidence>
<dbReference type="EMBL" id="JACHIQ010000002">
    <property type="protein sequence ID" value="MBB6067862.1"/>
    <property type="molecule type" value="Genomic_DNA"/>
</dbReference>
<sequence length="61" mass="7224">MTEEKIQHCYHEETQKMGVLRLYRDFETEEQKQQYLTLIEQGTVEEEAYITACPPTDEPTA</sequence>
<dbReference type="RefSeq" id="WP_183546909.1">
    <property type="nucleotide sequence ID" value="NZ_JACHIQ010000002.1"/>
</dbReference>
<gene>
    <name evidence="1" type="ORF">HNP97_001372</name>
</gene>
<dbReference type="AlphaFoldDB" id="A0A7J9S5A5"/>
<name>A0A7J9S5A5_METMI</name>
<comment type="caution">
    <text evidence="1">The sequence shown here is derived from an EMBL/GenBank/DDBJ whole genome shotgun (WGS) entry which is preliminary data.</text>
</comment>
<evidence type="ECO:0000313" key="2">
    <source>
        <dbReference type="Proteomes" id="UP000584706"/>
    </source>
</evidence>
<accession>A0A7J9S5A5</accession>
<protein>
    <submittedName>
        <fullName evidence="1">Uncharacterized protein</fullName>
    </submittedName>
</protein>